<proteinExistence type="predicted"/>
<sequence>MVNAFRIWNGNFAHGDRLMKVEGIGQNMRTRIQLKIFMMSRVSVASLPARCFTRSEDGAAAKKTGHTEDTMTEGRQANTWLRPANLKYEQSDSQMIHRSSHGDFHEGQ</sequence>
<dbReference type="EMBL" id="BDGG01000001">
    <property type="protein sequence ID" value="GAU90747.1"/>
    <property type="molecule type" value="Genomic_DNA"/>
</dbReference>
<accession>A0A1D1UU15</accession>
<name>A0A1D1UU15_RAMVA</name>
<evidence type="ECO:0000313" key="2">
    <source>
        <dbReference type="EMBL" id="GAU90747.1"/>
    </source>
</evidence>
<evidence type="ECO:0000313" key="3">
    <source>
        <dbReference type="Proteomes" id="UP000186922"/>
    </source>
</evidence>
<gene>
    <name evidence="2" type="primary">RvY_03122-1</name>
    <name evidence="2" type="synonym">RvY_03122.1</name>
    <name evidence="2" type="ORF">RvY_03122</name>
</gene>
<keyword evidence="3" id="KW-1185">Reference proteome</keyword>
<dbReference type="Proteomes" id="UP000186922">
    <property type="component" value="Unassembled WGS sequence"/>
</dbReference>
<evidence type="ECO:0000256" key="1">
    <source>
        <dbReference type="SAM" id="MobiDB-lite"/>
    </source>
</evidence>
<feature type="region of interest" description="Disordered" evidence="1">
    <location>
        <begin position="89"/>
        <end position="108"/>
    </location>
</feature>
<dbReference type="AlphaFoldDB" id="A0A1D1UU15"/>
<organism evidence="2 3">
    <name type="scientific">Ramazzottius varieornatus</name>
    <name type="common">Water bear</name>
    <name type="synonym">Tardigrade</name>
    <dbReference type="NCBI Taxonomy" id="947166"/>
    <lineage>
        <taxon>Eukaryota</taxon>
        <taxon>Metazoa</taxon>
        <taxon>Ecdysozoa</taxon>
        <taxon>Tardigrada</taxon>
        <taxon>Eutardigrada</taxon>
        <taxon>Parachela</taxon>
        <taxon>Hypsibioidea</taxon>
        <taxon>Ramazzottiidae</taxon>
        <taxon>Ramazzottius</taxon>
    </lineage>
</organism>
<protein>
    <submittedName>
        <fullName evidence="2">Uncharacterized protein</fullName>
    </submittedName>
</protein>
<reference evidence="2 3" key="1">
    <citation type="journal article" date="2016" name="Nat. Commun.">
        <title>Extremotolerant tardigrade genome and improved radiotolerance of human cultured cells by tardigrade-unique protein.</title>
        <authorList>
            <person name="Hashimoto T."/>
            <person name="Horikawa D.D."/>
            <person name="Saito Y."/>
            <person name="Kuwahara H."/>
            <person name="Kozuka-Hata H."/>
            <person name="Shin-I T."/>
            <person name="Minakuchi Y."/>
            <person name="Ohishi K."/>
            <person name="Motoyama A."/>
            <person name="Aizu T."/>
            <person name="Enomoto A."/>
            <person name="Kondo K."/>
            <person name="Tanaka S."/>
            <person name="Hara Y."/>
            <person name="Koshikawa S."/>
            <person name="Sagara H."/>
            <person name="Miura T."/>
            <person name="Yokobori S."/>
            <person name="Miyagawa K."/>
            <person name="Suzuki Y."/>
            <person name="Kubo T."/>
            <person name="Oyama M."/>
            <person name="Kohara Y."/>
            <person name="Fujiyama A."/>
            <person name="Arakawa K."/>
            <person name="Katayama T."/>
            <person name="Toyoda A."/>
            <person name="Kunieda T."/>
        </authorList>
    </citation>
    <scope>NUCLEOTIDE SEQUENCE [LARGE SCALE GENOMIC DNA]</scope>
    <source>
        <strain evidence="2 3">YOKOZUNA-1</strain>
    </source>
</reference>
<comment type="caution">
    <text evidence="2">The sequence shown here is derived from an EMBL/GenBank/DDBJ whole genome shotgun (WGS) entry which is preliminary data.</text>
</comment>